<sequence>MACRSAAIDPSVLAEEIVRLLGQRAPGASICPSDVARSVGDASWRALMDDVRAAAGALADDGTIVVTQGQRVVDITAARGPVRLRRGPAWSVL</sequence>
<evidence type="ECO:0000313" key="2">
    <source>
        <dbReference type="Proteomes" id="UP001164305"/>
    </source>
</evidence>
<organism evidence="1 2">
    <name type="scientific">Brachybacterium huguangmaarense</name>
    <dbReference type="NCBI Taxonomy" id="1652028"/>
    <lineage>
        <taxon>Bacteria</taxon>
        <taxon>Bacillati</taxon>
        <taxon>Actinomycetota</taxon>
        <taxon>Actinomycetes</taxon>
        <taxon>Micrococcales</taxon>
        <taxon>Dermabacteraceae</taxon>
        <taxon>Brachybacterium</taxon>
    </lineage>
</organism>
<dbReference type="InterPro" id="IPR021660">
    <property type="entry name" value="DUF3253"/>
</dbReference>
<dbReference type="InterPro" id="IPR036388">
    <property type="entry name" value="WH-like_DNA-bd_sf"/>
</dbReference>
<dbReference type="Gene3D" id="1.10.10.10">
    <property type="entry name" value="Winged helix-like DNA-binding domain superfamily/Winged helix DNA-binding domain"/>
    <property type="match status" value="1"/>
</dbReference>
<keyword evidence="2" id="KW-1185">Reference proteome</keyword>
<gene>
    <name evidence="1" type="ORF">BRM3_05685</name>
</gene>
<dbReference type="Pfam" id="PF11625">
    <property type="entry name" value="DUF3253"/>
    <property type="match status" value="1"/>
</dbReference>
<dbReference type="SUPFAM" id="SSF46785">
    <property type="entry name" value="Winged helix' DNA-binding domain"/>
    <property type="match status" value="1"/>
</dbReference>
<dbReference type="InterPro" id="IPR036390">
    <property type="entry name" value="WH_DNA-bd_sf"/>
</dbReference>
<dbReference type="Proteomes" id="UP001164305">
    <property type="component" value="Chromosome"/>
</dbReference>
<accession>A0ABY6G3X4</accession>
<proteinExistence type="predicted"/>
<dbReference type="RefSeq" id="WP_263595116.1">
    <property type="nucleotide sequence ID" value="NZ_CP107020.1"/>
</dbReference>
<evidence type="ECO:0000313" key="1">
    <source>
        <dbReference type="EMBL" id="UYG17909.1"/>
    </source>
</evidence>
<dbReference type="EMBL" id="CP107020">
    <property type="protein sequence ID" value="UYG17909.1"/>
    <property type="molecule type" value="Genomic_DNA"/>
</dbReference>
<protein>
    <submittedName>
        <fullName evidence="1">DUF3253 domain-containing protein</fullName>
    </submittedName>
</protein>
<reference evidence="1" key="1">
    <citation type="submission" date="2022-10" db="EMBL/GenBank/DDBJ databases">
        <title>Whole-Genome Sequencing of Brachybacterium huguangmaarense BRM-3, Isolated from Betula schmidtii.</title>
        <authorList>
            <person name="Haam D."/>
        </authorList>
    </citation>
    <scope>NUCLEOTIDE SEQUENCE</scope>
    <source>
        <strain evidence="1">BRM-3</strain>
    </source>
</reference>
<name>A0ABY6G3X4_9MICO</name>